<feature type="transmembrane region" description="Helical" evidence="4">
    <location>
        <begin position="239"/>
        <end position="258"/>
    </location>
</feature>
<evidence type="ECO:0000313" key="8">
    <source>
        <dbReference type="Proteomes" id="UP001318760"/>
    </source>
</evidence>
<dbReference type="Proteomes" id="UP000650616">
    <property type="component" value="Unassembled WGS sequence"/>
</dbReference>
<dbReference type="Gene3D" id="1.20.1250.20">
    <property type="entry name" value="MFS general substrate transporter like domains"/>
    <property type="match status" value="1"/>
</dbReference>
<evidence type="ECO:0000256" key="2">
    <source>
        <dbReference type="ARBA" id="ARBA00022989"/>
    </source>
</evidence>
<dbReference type="GO" id="GO:0022857">
    <property type="term" value="F:transmembrane transporter activity"/>
    <property type="evidence" value="ECO:0007669"/>
    <property type="project" value="InterPro"/>
</dbReference>
<feature type="transmembrane region" description="Helical" evidence="4">
    <location>
        <begin position="54"/>
        <end position="73"/>
    </location>
</feature>
<dbReference type="PANTHER" id="PTHR43596:SF1">
    <property type="entry name" value="ADP,ATP CARRIER PROTEIN"/>
    <property type="match status" value="1"/>
</dbReference>
<proteinExistence type="predicted"/>
<feature type="transmembrane region" description="Helical" evidence="4">
    <location>
        <begin position="179"/>
        <end position="197"/>
    </location>
</feature>
<reference evidence="6 7" key="1">
    <citation type="submission" date="2015-08" db="EMBL/GenBank/DDBJ databases">
        <title>Comparative genomics of the Campylobacter concisus group.</title>
        <authorList>
            <person name="Yee E."/>
            <person name="Chapman M.H."/>
            <person name="Huynh S."/>
            <person name="Bono J.L."/>
            <person name="On S.L."/>
            <person name="St Leger J."/>
            <person name="Foster G."/>
            <person name="Parker C.T."/>
            <person name="Miller W.G."/>
        </authorList>
    </citation>
    <scope>NUCLEOTIDE SEQUENCE [LARGE SCALE GENOMIC DNA]</scope>
    <source>
        <strain evidence="6 7">RM9337</strain>
    </source>
</reference>
<keyword evidence="7" id="KW-1185">Reference proteome</keyword>
<sequence length="436" mass="48384">MQKYIYKIFSLNKGEFWLLLYSTLFIFALFASYALLRPIRDALGLTGGKEELKWLFLGTFIATLVASMLAMWLSGSIKRKRYTDCIFIFFALNLVGFYVAIRAYPEGSGEFLYLSRTFYIWVSVFNLFVISTAWSLLADVFSKDRSKRLFGIISAGASIGSIAGASAVSFLKVVSVEEFIFASIALLAVTLGLKNLIIYESGKLLTNEEEQSAFKARFDAPIGSKNPFAGFNLIIKSKFLMAFVGFILLLTSVSTFLYMEQARIIKELFPTSQARAAAFANIDLIVQTSSFIIQIFLTAKIAKIFGIRWLLSLLGFVVGAGFILLAFTHPAFLPLVVVMSIRRVGEYAMVKPAREMLFVPLDSESKYKVKNFLDTVVYRGGDAVSAQAESALAKFGVSVALLGGAAISFVWGMLGMYLGKEYDKDRVKENRGNSTK</sequence>
<evidence type="ECO:0000313" key="6">
    <source>
        <dbReference type="EMBL" id="MBE3608602.1"/>
    </source>
</evidence>
<evidence type="ECO:0000313" key="5">
    <source>
        <dbReference type="EMBL" id="MBE2986694.1"/>
    </source>
</evidence>
<dbReference type="InterPro" id="IPR036259">
    <property type="entry name" value="MFS_trans_sf"/>
</dbReference>
<feature type="transmembrane region" description="Helical" evidence="4">
    <location>
        <begin position="85"/>
        <end position="105"/>
    </location>
</feature>
<keyword evidence="1 4" id="KW-0812">Transmembrane</keyword>
<feature type="transmembrane region" description="Helical" evidence="4">
    <location>
        <begin position="16"/>
        <end position="34"/>
    </location>
</feature>
<gene>
    <name evidence="5" type="ORF">CCAL12919_06055</name>
    <name evidence="6" type="ORF">CCAL9337_07705</name>
</gene>
<dbReference type="InterPro" id="IPR011701">
    <property type="entry name" value="MFS"/>
</dbReference>
<evidence type="ECO:0000256" key="3">
    <source>
        <dbReference type="ARBA" id="ARBA00023136"/>
    </source>
</evidence>
<dbReference type="RefSeq" id="WP_170016845.1">
    <property type="nucleotide sequence ID" value="NZ_CP012545.1"/>
</dbReference>
<dbReference type="SUPFAM" id="SSF103473">
    <property type="entry name" value="MFS general substrate transporter"/>
    <property type="match status" value="1"/>
</dbReference>
<evidence type="ECO:0000313" key="7">
    <source>
        <dbReference type="Proteomes" id="UP000650616"/>
    </source>
</evidence>
<comment type="caution">
    <text evidence="6">The sequence shown here is derived from an EMBL/GenBank/DDBJ whole genome shotgun (WGS) entry which is preliminary data.</text>
</comment>
<evidence type="ECO:0000256" key="4">
    <source>
        <dbReference type="SAM" id="Phobius"/>
    </source>
</evidence>
<feature type="transmembrane region" description="Helical" evidence="4">
    <location>
        <begin position="309"/>
        <end position="332"/>
    </location>
</feature>
<dbReference type="Proteomes" id="UP001318760">
    <property type="component" value="Unassembled WGS sequence"/>
</dbReference>
<keyword evidence="2 4" id="KW-1133">Transmembrane helix</keyword>
<dbReference type="PANTHER" id="PTHR43596">
    <property type="entry name" value="ADP,ATP CARRIER PROTEIN"/>
    <property type="match status" value="1"/>
</dbReference>
<feature type="transmembrane region" description="Helical" evidence="4">
    <location>
        <begin position="395"/>
        <end position="418"/>
    </location>
</feature>
<dbReference type="EMBL" id="LIWG01000010">
    <property type="protein sequence ID" value="MBE3608602.1"/>
    <property type="molecule type" value="Genomic_DNA"/>
</dbReference>
<evidence type="ECO:0000256" key="1">
    <source>
        <dbReference type="ARBA" id="ARBA00022692"/>
    </source>
</evidence>
<name>A0AAW3ZTN5_9BACT</name>
<dbReference type="EMBL" id="JADBHS010000010">
    <property type="protein sequence ID" value="MBE2986694.1"/>
    <property type="molecule type" value="Genomic_DNA"/>
</dbReference>
<protein>
    <submittedName>
        <fullName evidence="6">MFS transporter</fullName>
    </submittedName>
</protein>
<dbReference type="AlphaFoldDB" id="A0AAW3ZTN5"/>
<organism evidence="6 7">
    <name type="scientific">Campylobacter californiensis</name>
    <dbReference type="NCBI Taxonomy" id="1032243"/>
    <lineage>
        <taxon>Bacteria</taxon>
        <taxon>Pseudomonadati</taxon>
        <taxon>Campylobacterota</taxon>
        <taxon>Epsilonproteobacteria</taxon>
        <taxon>Campylobacterales</taxon>
        <taxon>Campylobacteraceae</taxon>
        <taxon>Campylobacter</taxon>
    </lineage>
</organism>
<accession>A0AAW3ZTN5</accession>
<keyword evidence="3 4" id="KW-0472">Membrane</keyword>
<dbReference type="Pfam" id="PF07690">
    <property type="entry name" value="MFS_1"/>
    <property type="match status" value="1"/>
</dbReference>
<feature type="transmembrane region" description="Helical" evidence="4">
    <location>
        <begin position="278"/>
        <end position="297"/>
    </location>
</feature>
<feature type="transmembrane region" description="Helical" evidence="4">
    <location>
        <begin position="117"/>
        <end position="137"/>
    </location>
</feature>
<reference evidence="5 8" key="2">
    <citation type="submission" date="2020-10" db="EMBL/GenBank/DDBJ databases">
        <title>Campylobacter californiensis sp. nov. isolated from cattle and feral swine in California.</title>
        <authorList>
            <person name="Miller W.G."/>
        </authorList>
    </citation>
    <scope>NUCLEOTIDE SEQUENCE [LARGE SCALE GENOMIC DNA]</scope>
    <source>
        <strain evidence="5 8">RM12919</strain>
    </source>
</reference>
<feature type="transmembrane region" description="Helical" evidence="4">
    <location>
        <begin position="149"/>
        <end position="173"/>
    </location>
</feature>